<proteinExistence type="predicted"/>
<sequence>MTEKERLDKEPSEIMYTEKCASLEKEVGDLREFEGLAEKLQKEKEAWEKEKQPTVDTLTKERDSAKTEKTQLEEKIRTTSDQRVQAAEAKATEAEKRAETAEAAATAAGYKTEQIASRTRLGFEELGNMLVHLLGITTHQSGHLKWEIIKHISHVFQVPGLEEYRFDWAPPSRTEIGITEFATRMGGKISSSNGVSFGAVLYKTMSPSRWMKNEASILDHLQWLDKAVLPTLEPDYDVTASPARLYIVPFLYVQLAKKLDRMTGTA</sequence>
<evidence type="ECO:0000313" key="2">
    <source>
        <dbReference type="Proteomes" id="UP001186974"/>
    </source>
</evidence>
<gene>
    <name evidence="1" type="ORF">LTS18_011465</name>
</gene>
<protein>
    <submittedName>
        <fullName evidence="1">Uncharacterized protein</fullName>
    </submittedName>
</protein>
<comment type="caution">
    <text evidence="1">The sequence shown here is derived from an EMBL/GenBank/DDBJ whole genome shotgun (WGS) entry which is preliminary data.</text>
</comment>
<keyword evidence="2" id="KW-1185">Reference proteome</keyword>
<dbReference type="Proteomes" id="UP001186974">
    <property type="component" value="Unassembled WGS sequence"/>
</dbReference>
<evidence type="ECO:0000313" key="1">
    <source>
        <dbReference type="EMBL" id="KAK3080965.1"/>
    </source>
</evidence>
<name>A0ACC3DWL3_9PEZI</name>
<accession>A0ACC3DWL3</accession>
<reference evidence="1" key="1">
    <citation type="submission" date="2024-09" db="EMBL/GenBank/DDBJ databases">
        <title>Black Yeasts Isolated from many extreme environments.</title>
        <authorList>
            <person name="Coleine C."/>
            <person name="Stajich J.E."/>
            <person name="Selbmann L."/>
        </authorList>
    </citation>
    <scope>NUCLEOTIDE SEQUENCE</scope>
    <source>
        <strain evidence="1">CCFEE 5737</strain>
    </source>
</reference>
<dbReference type="EMBL" id="JAWDJW010000332">
    <property type="protein sequence ID" value="KAK3080965.1"/>
    <property type="molecule type" value="Genomic_DNA"/>
</dbReference>
<organism evidence="1 2">
    <name type="scientific">Coniosporium uncinatum</name>
    <dbReference type="NCBI Taxonomy" id="93489"/>
    <lineage>
        <taxon>Eukaryota</taxon>
        <taxon>Fungi</taxon>
        <taxon>Dikarya</taxon>
        <taxon>Ascomycota</taxon>
        <taxon>Pezizomycotina</taxon>
        <taxon>Dothideomycetes</taxon>
        <taxon>Dothideomycetes incertae sedis</taxon>
        <taxon>Coniosporium</taxon>
    </lineage>
</organism>